<feature type="non-terminal residue" evidence="5">
    <location>
        <position position="1"/>
    </location>
</feature>
<dbReference type="EMBL" id="CAAE01014706">
    <property type="protein sequence ID" value="CAG03097.1"/>
    <property type="molecule type" value="Genomic_DNA"/>
</dbReference>
<accession>Q4S8D5</accession>
<evidence type="ECO:0000256" key="1">
    <source>
        <dbReference type="SAM" id="MobiDB-lite"/>
    </source>
</evidence>
<feature type="region of interest" description="Disordered" evidence="1">
    <location>
        <begin position="519"/>
        <end position="546"/>
    </location>
</feature>
<reference evidence="5" key="2">
    <citation type="submission" date="2004-02" db="EMBL/GenBank/DDBJ databases">
        <authorList>
            <consortium name="Genoscope"/>
            <consortium name="Whitehead Institute Centre for Genome Research"/>
        </authorList>
    </citation>
    <scope>NUCLEOTIDE SEQUENCE</scope>
</reference>
<dbReference type="Gene3D" id="3.30.70.1400">
    <property type="entry name" value="Aminomethyltransferase beta-barrel domains"/>
    <property type="match status" value="2"/>
</dbReference>
<dbReference type="InterPro" id="IPR027266">
    <property type="entry name" value="TrmE/GcvT-like"/>
</dbReference>
<feature type="region of interest" description="Disordered" evidence="1">
    <location>
        <begin position="559"/>
        <end position="612"/>
    </location>
</feature>
<gene>
    <name evidence="5" type="ORF">GSTENG00022379001</name>
</gene>
<dbReference type="SUPFAM" id="SSF54373">
    <property type="entry name" value="FAD-linked reductases, C-terminal domain"/>
    <property type="match status" value="1"/>
</dbReference>
<dbReference type="SUPFAM" id="SSF103025">
    <property type="entry name" value="Folate-binding domain"/>
    <property type="match status" value="1"/>
</dbReference>
<feature type="domain" description="GCVT N-terminal" evidence="3">
    <location>
        <begin position="204"/>
        <end position="396"/>
    </location>
</feature>
<evidence type="ECO:0000313" key="5">
    <source>
        <dbReference type="EMBL" id="CAG03097.1"/>
    </source>
</evidence>
<evidence type="ECO:0000259" key="3">
    <source>
        <dbReference type="Pfam" id="PF01571"/>
    </source>
</evidence>
<dbReference type="InterPro" id="IPR028896">
    <property type="entry name" value="GcvT/YgfZ/DmdA"/>
</dbReference>
<protein>
    <submittedName>
        <fullName evidence="5">(spotted green pufferfish) hypothetical protein</fullName>
    </submittedName>
</protein>
<dbReference type="Pfam" id="PF01266">
    <property type="entry name" value="DAO"/>
    <property type="match status" value="1"/>
</dbReference>
<name>Q4S8D5_TETNG</name>
<dbReference type="FunFam" id="3.30.70.1400:FF:000003">
    <property type="entry name" value="Pyruvate dehydrogenase phosphatase regulatory subunit"/>
    <property type="match status" value="1"/>
</dbReference>
<dbReference type="PANTHER" id="PTHR43757">
    <property type="entry name" value="AMINOMETHYLTRANSFERASE"/>
    <property type="match status" value="1"/>
</dbReference>
<dbReference type="SUPFAM" id="SSF51905">
    <property type="entry name" value="FAD/NAD(P)-binding domain"/>
    <property type="match status" value="1"/>
</dbReference>
<dbReference type="GO" id="GO:0005739">
    <property type="term" value="C:mitochondrion"/>
    <property type="evidence" value="ECO:0007669"/>
    <property type="project" value="TreeGrafter"/>
</dbReference>
<dbReference type="InterPro" id="IPR032503">
    <property type="entry name" value="FAO_M"/>
</dbReference>
<evidence type="ECO:0000259" key="2">
    <source>
        <dbReference type="Pfam" id="PF01266"/>
    </source>
</evidence>
<dbReference type="OrthoDB" id="8660827at2759"/>
<feature type="compositionally biased region" description="Low complexity" evidence="1">
    <location>
        <begin position="571"/>
        <end position="603"/>
    </location>
</feature>
<dbReference type="Pfam" id="PF16350">
    <property type="entry name" value="FAO_M"/>
    <property type="match status" value="1"/>
</dbReference>
<proteinExistence type="predicted"/>
<organism evidence="5">
    <name type="scientific">Tetraodon nigroviridis</name>
    <name type="common">Spotted green pufferfish</name>
    <name type="synonym">Chelonodon nigroviridis</name>
    <dbReference type="NCBI Taxonomy" id="99883"/>
    <lineage>
        <taxon>Eukaryota</taxon>
        <taxon>Metazoa</taxon>
        <taxon>Chordata</taxon>
        <taxon>Craniata</taxon>
        <taxon>Vertebrata</taxon>
        <taxon>Euteleostomi</taxon>
        <taxon>Actinopterygii</taxon>
        <taxon>Neopterygii</taxon>
        <taxon>Teleostei</taxon>
        <taxon>Neoteleostei</taxon>
        <taxon>Acanthomorphata</taxon>
        <taxon>Eupercaria</taxon>
        <taxon>Tetraodontiformes</taxon>
        <taxon>Tetradontoidea</taxon>
        <taxon>Tetraodontidae</taxon>
        <taxon>Tetraodon</taxon>
    </lineage>
</organism>
<dbReference type="AlphaFoldDB" id="Q4S8D5"/>
<dbReference type="Pfam" id="PF01571">
    <property type="entry name" value="GCV_T"/>
    <property type="match status" value="1"/>
</dbReference>
<evidence type="ECO:0000259" key="4">
    <source>
        <dbReference type="Pfam" id="PF16350"/>
    </source>
</evidence>
<feature type="domain" description="FAD dependent oxidoreductase central" evidence="4">
    <location>
        <begin position="123"/>
        <end position="156"/>
    </location>
</feature>
<dbReference type="Gene3D" id="3.50.50.60">
    <property type="entry name" value="FAD/NAD(P)-binding domain"/>
    <property type="match status" value="1"/>
</dbReference>
<dbReference type="Gene3D" id="3.30.9.10">
    <property type="entry name" value="D-Amino Acid Oxidase, subunit A, domain 2"/>
    <property type="match status" value="1"/>
</dbReference>
<dbReference type="InterPro" id="IPR036188">
    <property type="entry name" value="FAD/NAD-bd_sf"/>
</dbReference>
<comment type="caution">
    <text evidence="5">The sequence shown here is derived from an EMBL/GenBank/DDBJ whole genome shotgun (WGS) entry which is preliminary data.</text>
</comment>
<dbReference type="Gene3D" id="3.30.1360.120">
    <property type="entry name" value="Probable tRNA modification gtpase trme, domain 1"/>
    <property type="match status" value="2"/>
</dbReference>
<dbReference type="InterPro" id="IPR006076">
    <property type="entry name" value="FAD-dep_OxRdtase"/>
</dbReference>
<dbReference type="InterPro" id="IPR006222">
    <property type="entry name" value="GCVT_N"/>
</dbReference>
<dbReference type="KEGG" id="tng:GSTEN00022379G001"/>
<feature type="domain" description="FAD dependent oxidoreductase" evidence="2">
    <location>
        <begin position="3"/>
        <end position="119"/>
    </location>
</feature>
<reference evidence="5" key="1">
    <citation type="journal article" date="2004" name="Nature">
        <title>Genome duplication in the teleost fish Tetraodon nigroviridis reveals the early vertebrate proto-karyotype.</title>
        <authorList>
            <person name="Jaillon O."/>
            <person name="Aury J.-M."/>
            <person name="Brunet F."/>
            <person name="Petit J.-L."/>
            <person name="Stange-Thomann N."/>
            <person name="Mauceli E."/>
            <person name="Bouneau L."/>
            <person name="Fischer C."/>
            <person name="Ozouf-Costaz C."/>
            <person name="Bernot A."/>
            <person name="Nicaud S."/>
            <person name="Jaffe D."/>
            <person name="Fisher S."/>
            <person name="Lutfalla G."/>
            <person name="Dossat C."/>
            <person name="Segurens B."/>
            <person name="Dasilva C."/>
            <person name="Salanoubat M."/>
            <person name="Levy M."/>
            <person name="Boudet N."/>
            <person name="Castellano S."/>
            <person name="Anthouard V."/>
            <person name="Jubin C."/>
            <person name="Castelli V."/>
            <person name="Katinka M."/>
            <person name="Vacherie B."/>
            <person name="Biemont C."/>
            <person name="Skalli Z."/>
            <person name="Cattolico L."/>
            <person name="Poulain J."/>
            <person name="De Berardinis V."/>
            <person name="Cruaud C."/>
            <person name="Duprat S."/>
            <person name="Brottier P."/>
            <person name="Coutanceau J.-P."/>
            <person name="Gouzy J."/>
            <person name="Parra G."/>
            <person name="Lardier G."/>
            <person name="Chapple C."/>
            <person name="McKernan K.J."/>
            <person name="McEwan P."/>
            <person name="Bosak S."/>
            <person name="Kellis M."/>
            <person name="Volff J.-N."/>
            <person name="Guigo R."/>
            <person name="Zody M.C."/>
            <person name="Mesirov J."/>
            <person name="Lindblad-Toh K."/>
            <person name="Birren B."/>
            <person name="Nusbaum C."/>
            <person name="Kahn D."/>
            <person name="Robinson-Rechavi M."/>
            <person name="Laudet V."/>
            <person name="Schachter V."/>
            <person name="Quetier F."/>
            <person name="Saurin W."/>
            <person name="Scarpelli C."/>
            <person name="Wincker P."/>
            <person name="Lander E.S."/>
            <person name="Weissenbach J."/>
            <person name="Roest Crollius H."/>
        </authorList>
    </citation>
    <scope>NUCLEOTIDE SEQUENCE [LARGE SCALE GENOMIC DNA]</scope>
</reference>
<sequence>VIDMDGRIYVRPWQGGLLSGGFEKNPKPIFTEGRNQLEIQNMQEDWDHFEPMLNSLLRRMPALESAEIHQLVNCPESFTPDMRCLMGETPGVSGYYVLAGMNSSGLSFAGGAGKYLAEWMTYGYPTANVWPLDIKRFGNLQSSRTFLRHRVMEVVRKWPFLAGGPGAPRRSDRSPPPPCPALLYELKVPRWDFQTGRQLRTSPLYDRLDTQGARWMEKHGFERPKYFVPPGKDLLALDQSKTFYKPDWFDIVGAEVKCCKEAVCVIDMSSFTKFELTATGNQALELLQHLCANDLDVPVGHIVHTGMLNERGGYENDCSVVRLSKNSFFIVSPTDQQVHCWSWIKRHMPSDPHLHLEDVSWKYTALNLIGPRAMDVLAELSYVSMTPDHFPSMFCKYALHVYNEVMSVGQKYGIRNAGYYALRSLRIEKFFAFWGQDLDPFTTPLECGREFRVKFDKVREGGSGFLFAPRVSDFHLCSFLSSARTRTSWGARPCCSSARTACRAASSCWSWTTTTPSWTCGPGGGSPSTATASWPGPPPAAPTATPWSATSAWASCLRPRARTGFPRPSRRTSSTAATTRWTSPGSATQPKPNSTPSAPSSPSRGAARKTWS</sequence>
<dbReference type="PANTHER" id="PTHR43757:SF15">
    <property type="entry name" value="PYRUVATE DEHYDROGENASE PHOSPHATASE REGULATORY SUBUNIT, MITOCHONDRIAL-LIKE"/>
    <property type="match status" value="1"/>
</dbReference>